<protein>
    <submittedName>
        <fullName evidence="1">Putative Deoxyribodipyrimidine photolyase-related protein</fullName>
    </submittedName>
</protein>
<dbReference type="RefSeq" id="WP_009519190.1">
    <property type="nucleotide sequence ID" value="NZ_CCAE010000005.1"/>
</dbReference>
<dbReference type="InterPro" id="IPR052551">
    <property type="entry name" value="UV-DNA_repair_photolyase"/>
</dbReference>
<dbReference type="SUPFAM" id="SSF48173">
    <property type="entry name" value="Cryptochrome/photolyase FAD-binding domain"/>
    <property type="match status" value="1"/>
</dbReference>
<evidence type="ECO:0000313" key="1">
    <source>
        <dbReference type="EMBL" id="CDN86716.1"/>
    </source>
</evidence>
<dbReference type="AlphaFoldDB" id="A0A1L1PKY3"/>
<dbReference type="PANTHER" id="PTHR38657">
    <property type="entry name" value="SLR1343 PROTEIN"/>
    <property type="match status" value="1"/>
</dbReference>
<gene>
    <name evidence="1" type="ORF">BN948_01124</name>
</gene>
<dbReference type="Gene3D" id="1.10.579.10">
    <property type="entry name" value="DNA Cyclobutane Dipyrimidine Photolyase, subunit A, domain 3"/>
    <property type="match status" value="1"/>
</dbReference>
<keyword evidence="2" id="KW-1185">Reference proteome</keyword>
<name>A0A1L1PKY3_HYDIT</name>
<dbReference type="Gene3D" id="1.25.40.80">
    <property type="match status" value="1"/>
</dbReference>
<dbReference type="InterPro" id="IPR007357">
    <property type="entry name" value="PhrB-like"/>
</dbReference>
<reference evidence="2" key="2">
    <citation type="submission" date="2014-11" db="EMBL/GenBank/DDBJ databases">
        <title>Draft genome sequence of Hydrogenophaga intermedia S1.</title>
        <authorList>
            <person name="Gan H.M."/>
            <person name="Chew T.H."/>
            <person name="Stolz A."/>
        </authorList>
    </citation>
    <scope>NUCLEOTIDE SEQUENCE [LARGE SCALE GENOMIC DNA]</scope>
    <source>
        <strain evidence="2">S1</strain>
    </source>
</reference>
<organism evidence="1 2">
    <name type="scientific">Hydrogenophaga intermedia</name>
    <dbReference type="NCBI Taxonomy" id="65786"/>
    <lineage>
        <taxon>Bacteria</taxon>
        <taxon>Pseudomonadati</taxon>
        <taxon>Pseudomonadota</taxon>
        <taxon>Betaproteobacteria</taxon>
        <taxon>Burkholderiales</taxon>
        <taxon>Comamonadaceae</taxon>
        <taxon>Hydrogenophaga</taxon>
    </lineage>
</organism>
<dbReference type="InterPro" id="IPR014729">
    <property type="entry name" value="Rossmann-like_a/b/a_fold"/>
</dbReference>
<dbReference type="Proteomes" id="UP000028878">
    <property type="component" value="Unassembled WGS sequence"/>
</dbReference>
<dbReference type="Pfam" id="PF04244">
    <property type="entry name" value="DPRP"/>
    <property type="match status" value="1"/>
</dbReference>
<dbReference type="EMBL" id="CCAE010000005">
    <property type="protein sequence ID" value="CDN86716.1"/>
    <property type="molecule type" value="Genomic_DNA"/>
</dbReference>
<proteinExistence type="predicted"/>
<sequence length="508" mass="57511">MKTPCQHLVVVLGDQLDRDASAFDGFDPARDLVWMCEAVEESTHVWSSQQRIVMFLSAMRHFAAALEADGVPLHYETLREGSLADALREAIAQAKPQRVRLTQPGDWRVLQALRQAAGTTPLDVLEDRHFLCSAARFAAHARGRRQLRMEYFYREMRREHGVLMDGDQPCGGTWNFDADNRASFGPNGPGFLPPPTRFDPDASTQAVIALVQARFAGHPGQAAPFGWPVTRAQALEALRAFVDERLEHFGRWQDAMWTGEPWLYHAHLSAALNLKLLNPREVIAAAEAAWRSGRVPLSSAEGFIRQILGWREYVRGIYWLRMPDCAEDNALAARHDLPAWYWNGDTPMRCLADAIDQTLRHGYAHHIQRLMVTGLYALLHGVRPQQVHAWYLSVYVDAVEWVELPNTLGMSQFADGGLLASKPYIATGRYIERMSDHCRACRFDPGERVGERACPFTTLYWDFLLRHETRFASHPRLAAQVKNLARLDAAQRDAIRARARAVREGRFA</sequence>
<reference evidence="2" key="1">
    <citation type="submission" date="2014-02" db="EMBL/GenBank/DDBJ databases">
        <authorList>
            <person name="Gan H."/>
        </authorList>
    </citation>
    <scope>NUCLEOTIDE SEQUENCE [LARGE SCALE GENOMIC DNA]</scope>
    <source>
        <strain evidence="2">S1</strain>
    </source>
</reference>
<keyword evidence="1" id="KW-0456">Lyase</keyword>
<dbReference type="Gene3D" id="1.10.10.1710">
    <property type="entry name" value="Deoxyribodipyrimidine photolyase-related"/>
    <property type="match status" value="1"/>
</dbReference>
<dbReference type="PANTHER" id="PTHR38657:SF1">
    <property type="entry name" value="SLR1343 PROTEIN"/>
    <property type="match status" value="1"/>
</dbReference>
<dbReference type="Gene3D" id="3.40.50.620">
    <property type="entry name" value="HUPs"/>
    <property type="match status" value="1"/>
</dbReference>
<dbReference type="InterPro" id="IPR036134">
    <property type="entry name" value="Crypto/Photolyase_FAD-like_sf"/>
</dbReference>
<dbReference type="GO" id="GO:0016829">
    <property type="term" value="F:lyase activity"/>
    <property type="evidence" value="ECO:0007669"/>
    <property type="project" value="UniProtKB-KW"/>
</dbReference>
<evidence type="ECO:0000313" key="2">
    <source>
        <dbReference type="Proteomes" id="UP000028878"/>
    </source>
</evidence>
<accession>A0A1L1PKY3</accession>